<evidence type="ECO:0000256" key="1">
    <source>
        <dbReference type="SAM" id="MobiDB-lite"/>
    </source>
</evidence>
<reference evidence="3" key="1">
    <citation type="submission" date="2024-06" db="UniProtKB">
        <authorList>
            <consortium name="RefSeq"/>
        </authorList>
    </citation>
    <scope>NUCLEOTIDE SEQUENCE [LARGE SCALE GENOMIC DNA]</scope>
    <source>
        <strain evidence="3">MV2-25</strain>
    </source>
</reference>
<keyword evidence="2" id="KW-1133">Transmembrane helix</keyword>
<gene>
    <name evidence="4" type="primary">LOC26532518</name>
</gene>
<evidence type="ECO:0000313" key="3">
    <source>
        <dbReference type="Proteomes" id="UP000001819"/>
    </source>
</evidence>
<protein>
    <submittedName>
        <fullName evidence="4">Uncharacterized protein</fullName>
    </submittedName>
</protein>
<proteinExistence type="predicted"/>
<dbReference type="KEGG" id="dpo:26532518"/>
<name>A0A6I8VDS7_DROPS</name>
<evidence type="ECO:0000256" key="2">
    <source>
        <dbReference type="SAM" id="Phobius"/>
    </source>
</evidence>
<dbReference type="Proteomes" id="UP000001819">
    <property type="component" value="Chromosome 3"/>
</dbReference>
<keyword evidence="2" id="KW-0812">Transmembrane</keyword>
<dbReference type="InParanoid" id="A0A6I8VDS7"/>
<sequence length="214" mass="24792">MHDASSIVKDQRCLSMRHFLMFAALFYGLELQCVAFSFSNLHSLFDKLIEKGTQVLQSITNTTSGTKSEIVVMDILIQLCQKELANRKIEAGQNTNSNNNNNINNIENIIQSPTVQQPPITIIIRNGNTDSRLKPLPPHKRRGKMHILRRKYRWQREYRIVIENENSSEPRRRANYQSKRLLGRTENDNDKVHETVDSSVEDCVRTKLDELENN</sequence>
<evidence type="ECO:0000313" key="4">
    <source>
        <dbReference type="RefSeq" id="XP_015039122.2"/>
    </source>
</evidence>
<reference evidence="4" key="2">
    <citation type="submission" date="2025-08" db="UniProtKB">
        <authorList>
            <consortium name="RefSeq"/>
        </authorList>
    </citation>
    <scope>IDENTIFICATION</scope>
    <source>
        <strain evidence="4">MV-25-SWS-2005</strain>
        <tissue evidence="4">Whole body</tissue>
    </source>
</reference>
<dbReference type="RefSeq" id="XP_015039122.2">
    <property type="nucleotide sequence ID" value="XM_015183636.2"/>
</dbReference>
<feature type="region of interest" description="Disordered" evidence="1">
    <location>
        <begin position="168"/>
        <end position="191"/>
    </location>
</feature>
<keyword evidence="2" id="KW-0472">Membrane</keyword>
<dbReference type="AlphaFoldDB" id="A0A6I8VDS7"/>
<accession>A0A6I8VDS7</accession>
<organism evidence="3 4">
    <name type="scientific">Drosophila pseudoobscura pseudoobscura</name>
    <name type="common">Fruit fly</name>
    <dbReference type="NCBI Taxonomy" id="46245"/>
    <lineage>
        <taxon>Eukaryota</taxon>
        <taxon>Metazoa</taxon>
        <taxon>Ecdysozoa</taxon>
        <taxon>Arthropoda</taxon>
        <taxon>Hexapoda</taxon>
        <taxon>Insecta</taxon>
        <taxon>Pterygota</taxon>
        <taxon>Neoptera</taxon>
        <taxon>Endopterygota</taxon>
        <taxon>Diptera</taxon>
        <taxon>Brachycera</taxon>
        <taxon>Muscomorpha</taxon>
        <taxon>Ephydroidea</taxon>
        <taxon>Drosophilidae</taxon>
        <taxon>Drosophila</taxon>
        <taxon>Sophophora</taxon>
    </lineage>
</organism>
<keyword evidence="3" id="KW-1185">Reference proteome</keyword>
<feature type="transmembrane region" description="Helical" evidence="2">
    <location>
        <begin position="19"/>
        <end position="38"/>
    </location>
</feature>